<dbReference type="AlphaFoldDB" id="A0A1Y2G4J9"/>
<dbReference type="Proteomes" id="UP000193467">
    <property type="component" value="Unassembled WGS sequence"/>
</dbReference>
<sequence>MVSSFENGNVSHHDGDVWYGAIPDTNVTLGSYDDACIPDANRPVTFDESQLSSIRSCEPTELTWSGSAPPYEVWIYTQNTLARPDAGLDRISLGTTNETSITWDVDFPAGLAYFVEVQAADSLRSYAMNAAVRIEGETGNCTIPEQHELINPISAASLSSVASSFWVLVPSVLLWMAVA</sequence>
<dbReference type="InParanoid" id="A0A1Y2G4J9"/>
<dbReference type="OrthoDB" id="3362246at2759"/>
<evidence type="ECO:0000313" key="2">
    <source>
        <dbReference type="Proteomes" id="UP000193467"/>
    </source>
</evidence>
<organism evidence="1 2">
    <name type="scientific">Leucosporidium creatinivorum</name>
    <dbReference type="NCBI Taxonomy" id="106004"/>
    <lineage>
        <taxon>Eukaryota</taxon>
        <taxon>Fungi</taxon>
        <taxon>Dikarya</taxon>
        <taxon>Basidiomycota</taxon>
        <taxon>Pucciniomycotina</taxon>
        <taxon>Microbotryomycetes</taxon>
        <taxon>Leucosporidiales</taxon>
        <taxon>Leucosporidium</taxon>
    </lineage>
</organism>
<comment type="caution">
    <text evidence="1">The sequence shown here is derived from an EMBL/GenBank/DDBJ whole genome shotgun (WGS) entry which is preliminary data.</text>
</comment>
<keyword evidence="2" id="KW-1185">Reference proteome</keyword>
<accession>A0A1Y2G4J9</accession>
<reference evidence="1 2" key="1">
    <citation type="submission" date="2016-07" db="EMBL/GenBank/DDBJ databases">
        <title>Pervasive Adenine N6-methylation of Active Genes in Fungi.</title>
        <authorList>
            <consortium name="DOE Joint Genome Institute"/>
            <person name="Mondo S.J."/>
            <person name="Dannebaum R.O."/>
            <person name="Kuo R.C."/>
            <person name="Labutti K."/>
            <person name="Haridas S."/>
            <person name="Kuo A."/>
            <person name="Salamov A."/>
            <person name="Ahrendt S.R."/>
            <person name="Lipzen A."/>
            <person name="Sullivan W."/>
            <person name="Andreopoulos W.B."/>
            <person name="Clum A."/>
            <person name="Lindquist E."/>
            <person name="Daum C."/>
            <person name="Ramamoorthy G.K."/>
            <person name="Gryganskyi A."/>
            <person name="Culley D."/>
            <person name="Magnuson J.K."/>
            <person name="James T.Y."/>
            <person name="O'Malley M.A."/>
            <person name="Stajich J.E."/>
            <person name="Spatafora J.W."/>
            <person name="Visel A."/>
            <person name="Grigoriev I.V."/>
        </authorList>
    </citation>
    <scope>NUCLEOTIDE SEQUENCE [LARGE SCALE GENOMIC DNA]</scope>
    <source>
        <strain evidence="1 2">62-1032</strain>
    </source>
</reference>
<proteinExistence type="predicted"/>
<dbReference type="EMBL" id="MCGR01000001">
    <property type="protein sequence ID" value="ORY92864.1"/>
    <property type="molecule type" value="Genomic_DNA"/>
</dbReference>
<evidence type="ECO:0000313" key="1">
    <source>
        <dbReference type="EMBL" id="ORY92864.1"/>
    </source>
</evidence>
<name>A0A1Y2G4J9_9BASI</name>
<protein>
    <submittedName>
        <fullName evidence="1">Uncharacterized protein</fullName>
    </submittedName>
</protein>
<gene>
    <name evidence="1" type="ORF">BCR35DRAFT_10275</name>
</gene>